<keyword evidence="1" id="KW-0813">Transport</keyword>
<keyword evidence="1" id="KW-0762">Sugar transport</keyword>
<dbReference type="PANTHER" id="PTHR43649">
    <property type="entry name" value="ARABINOSE-BINDING PROTEIN-RELATED"/>
    <property type="match status" value="1"/>
</dbReference>
<dbReference type="Proteomes" id="UP000704762">
    <property type="component" value="Unassembled WGS sequence"/>
</dbReference>
<dbReference type="InterPro" id="IPR006311">
    <property type="entry name" value="TAT_signal"/>
</dbReference>
<keyword evidence="2" id="KW-1185">Reference proteome</keyword>
<dbReference type="PROSITE" id="PS51318">
    <property type="entry name" value="TAT"/>
    <property type="match status" value="1"/>
</dbReference>
<protein>
    <submittedName>
        <fullName evidence="1">Multiple sugar transport system substrate-binding protein</fullName>
    </submittedName>
</protein>
<dbReference type="InterPro" id="IPR050490">
    <property type="entry name" value="Bact_solute-bd_prot1"/>
</dbReference>
<name>A0ABS2RJR7_9ACTN</name>
<dbReference type="RefSeq" id="WP_239578866.1">
    <property type="nucleotide sequence ID" value="NZ_BAAAQP010000008.1"/>
</dbReference>
<dbReference type="InterPro" id="IPR006059">
    <property type="entry name" value="SBP"/>
</dbReference>
<gene>
    <name evidence="1" type="ORF">JOE57_001357</name>
</gene>
<reference evidence="1 2" key="1">
    <citation type="submission" date="2021-01" db="EMBL/GenBank/DDBJ databases">
        <title>Sequencing the genomes of 1000 actinobacteria strains.</title>
        <authorList>
            <person name="Klenk H.-P."/>
        </authorList>
    </citation>
    <scope>NUCLEOTIDE SEQUENCE [LARGE SCALE GENOMIC DNA]</scope>
    <source>
        <strain evidence="1 2">DSM 18662</strain>
    </source>
</reference>
<evidence type="ECO:0000313" key="1">
    <source>
        <dbReference type="EMBL" id="MBM7798436.1"/>
    </source>
</evidence>
<dbReference type="EMBL" id="JAFBCF010000001">
    <property type="protein sequence ID" value="MBM7798436.1"/>
    <property type="molecule type" value="Genomic_DNA"/>
</dbReference>
<sequence length="442" mass="47372">MTTRDFVISRRGALKLGLGATAAVALTATGCGSGGGAGGAKNADGKVELRLTWWGNDTRNANTAKLVEAYQKANPNVVIKPESGEWASYWDKLATQVAANDAPDIIQMDEKYIREYGGRGALLDLAKNGLDTSKFAPGTVKPGESKDGLMGINAGVNAPVILANPKVFKAAGVDLPDDKTWTWDDFKRIAVEITRKSPKGTYGSTSPMANDATLSGFLRQRGKALFTEDSLGFEAADAQAFYDWIMELQKAKAIPSPDEVAEDDGKSLDQSSFAIGKAGFGWVWSNQLNAYDAASGEDIKILRYPSQTGKAADAKLWYKASMFWSASSRTKNAEEVVKFINWLSNSVDAGAIQTTERGVPPNLDVREKIADKLTKSDKKTIAFIEAIEPELGDTPLPPPVGAGNFPDIQKRYGQDVIFGRSSSADAAKKLIDEVKGNISSAS</sequence>
<dbReference type="Pfam" id="PF01547">
    <property type="entry name" value="SBP_bac_1"/>
    <property type="match status" value="1"/>
</dbReference>
<proteinExistence type="predicted"/>
<accession>A0ABS2RJR7</accession>
<dbReference type="PROSITE" id="PS51257">
    <property type="entry name" value="PROKAR_LIPOPROTEIN"/>
    <property type="match status" value="1"/>
</dbReference>
<evidence type="ECO:0000313" key="2">
    <source>
        <dbReference type="Proteomes" id="UP000704762"/>
    </source>
</evidence>
<organism evidence="1 2">
    <name type="scientific">Microlunatus panaciterrae</name>
    <dbReference type="NCBI Taxonomy" id="400768"/>
    <lineage>
        <taxon>Bacteria</taxon>
        <taxon>Bacillati</taxon>
        <taxon>Actinomycetota</taxon>
        <taxon>Actinomycetes</taxon>
        <taxon>Propionibacteriales</taxon>
        <taxon>Propionibacteriaceae</taxon>
        <taxon>Microlunatus</taxon>
    </lineage>
</organism>
<dbReference type="Gene3D" id="3.40.190.10">
    <property type="entry name" value="Periplasmic binding protein-like II"/>
    <property type="match status" value="2"/>
</dbReference>
<comment type="caution">
    <text evidence="1">The sequence shown here is derived from an EMBL/GenBank/DDBJ whole genome shotgun (WGS) entry which is preliminary data.</text>
</comment>
<dbReference type="SUPFAM" id="SSF53850">
    <property type="entry name" value="Periplasmic binding protein-like II"/>
    <property type="match status" value="1"/>
</dbReference>
<dbReference type="PANTHER" id="PTHR43649:SF11">
    <property type="entry name" value="ABC TRANSPORTER SUBSTRATE-BINDING PROTEIN YESO-RELATED"/>
    <property type="match status" value="1"/>
</dbReference>